<keyword evidence="4" id="KW-1185">Reference proteome</keyword>
<reference evidence="4" key="1">
    <citation type="journal article" date="2019" name="Int. J. Syst. Evol. Microbiol.">
        <title>The Global Catalogue of Microorganisms (GCM) 10K type strain sequencing project: providing services to taxonomists for standard genome sequencing and annotation.</title>
        <authorList>
            <consortium name="The Broad Institute Genomics Platform"/>
            <consortium name="The Broad Institute Genome Sequencing Center for Infectious Disease"/>
            <person name="Wu L."/>
            <person name="Ma J."/>
        </authorList>
    </citation>
    <scope>NUCLEOTIDE SEQUENCE [LARGE SCALE GENOMIC DNA]</scope>
    <source>
        <strain evidence="4">CGMCC 4.7132</strain>
    </source>
</reference>
<dbReference type="EMBL" id="JBHSFP010000005">
    <property type="protein sequence ID" value="MFC4531127.1"/>
    <property type="molecule type" value="Genomic_DNA"/>
</dbReference>
<keyword evidence="2" id="KW-0732">Signal</keyword>
<sequence length="182" mass="18754">MTVRRLALVFASLPVLALAGCGGQVKGTGVASADGGPSGQAAATASPTTSSDPLKFAQCMREHGIDMKDPVDGKIQIKVQKGQQEKMEAAQKACGNFMQGGKRMGEADPEARDAMLKYARCMREHGIDMPDPKPGEGMFLKMPKNGGAEAEKKLEAAQKECEPYLPGAGGPGGPGGPAGPGE</sequence>
<name>A0ABV9CE65_9ACTN</name>
<dbReference type="RefSeq" id="WP_380839469.1">
    <property type="nucleotide sequence ID" value="NZ_JBHSFP010000005.1"/>
</dbReference>
<organism evidence="3 4">
    <name type="scientific">Sphaerisporangium dianthi</name>
    <dbReference type="NCBI Taxonomy" id="1436120"/>
    <lineage>
        <taxon>Bacteria</taxon>
        <taxon>Bacillati</taxon>
        <taxon>Actinomycetota</taxon>
        <taxon>Actinomycetes</taxon>
        <taxon>Streptosporangiales</taxon>
        <taxon>Streptosporangiaceae</taxon>
        <taxon>Sphaerisporangium</taxon>
    </lineage>
</organism>
<evidence type="ECO:0000313" key="3">
    <source>
        <dbReference type="EMBL" id="MFC4531127.1"/>
    </source>
</evidence>
<feature type="compositionally biased region" description="Low complexity" evidence="1">
    <location>
        <begin position="39"/>
        <end position="52"/>
    </location>
</feature>
<feature type="signal peptide" evidence="2">
    <location>
        <begin position="1"/>
        <end position="19"/>
    </location>
</feature>
<feature type="chain" id="PRO_5047067657" evidence="2">
    <location>
        <begin position="20"/>
        <end position="182"/>
    </location>
</feature>
<feature type="region of interest" description="Disordered" evidence="1">
    <location>
        <begin position="140"/>
        <end position="182"/>
    </location>
</feature>
<feature type="compositionally biased region" description="Gly residues" evidence="1">
    <location>
        <begin position="167"/>
        <end position="182"/>
    </location>
</feature>
<dbReference type="Proteomes" id="UP001596004">
    <property type="component" value="Unassembled WGS sequence"/>
</dbReference>
<evidence type="ECO:0000256" key="1">
    <source>
        <dbReference type="SAM" id="MobiDB-lite"/>
    </source>
</evidence>
<dbReference type="PROSITE" id="PS51257">
    <property type="entry name" value="PROKAR_LIPOPROTEIN"/>
    <property type="match status" value="1"/>
</dbReference>
<gene>
    <name evidence="3" type="ORF">ACFO60_10170</name>
</gene>
<feature type="region of interest" description="Disordered" evidence="1">
    <location>
        <begin position="29"/>
        <end position="52"/>
    </location>
</feature>
<evidence type="ECO:0000256" key="2">
    <source>
        <dbReference type="SAM" id="SignalP"/>
    </source>
</evidence>
<protein>
    <submittedName>
        <fullName evidence="3">Uncharacterized protein</fullName>
    </submittedName>
</protein>
<comment type="caution">
    <text evidence="3">The sequence shown here is derived from an EMBL/GenBank/DDBJ whole genome shotgun (WGS) entry which is preliminary data.</text>
</comment>
<evidence type="ECO:0000313" key="4">
    <source>
        <dbReference type="Proteomes" id="UP001596004"/>
    </source>
</evidence>
<accession>A0ABV9CE65</accession>
<feature type="compositionally biased region" description="Basic and acidic residues" evidence="1">
    <location>
        <begin position="149"/>
        <end position="162"/>
    </location>
</feature>
<proteinExistence type="predicted"/>